<proteinExistence type="predicted"/>
<evidence type="ECO:0000313" key="1">
    <source>
        <dbReference type="EMBL" id="KAE9383643.1"/>
    </source>
</evidence>
<sequence>MGGEITTNKNSNVTNNVAAPKTQQNNYANCYNRFNNAGKNASGPSAQAKLADTSLNQSDNQPQEVTTPVSREEWNCRMREGLCIHCGKPGHIGRDHNKGVVLKGATSDYCSCEDCEEDCTCCNEIVEERGPIEARAAFTVTGDVRDDDVALILELEVLEMETRFEKQGNTSETQAKD</sequence>
<reference evidence="1" key="1">
    <citation type="journal article" date="2019" name="Environ. Microbiol.">
        <title>Fungal ecological strategies reflected in gene transcription - a case study of two litter decomposers.</title>
        <authorList>
            <person name="Barbi F."/>
            <person name="Kohler A."/>
            <person name="Barry K."/>
            <person name="Baskaran P."/>
            <person name="Daum C."/>
            <person name="Fauchery L."/>
            <person name="Ihrmark K."/>
            <person name="Kuo A."/>
            <person name="LaButti K."/>
            <person name="Lipzen A."/>
            <person name="Morin E."/>
            <person name="Grigoriev I.V."/>
            <person name="Henrissat B."/>
            <person name="Lindahl B."/>
            <person name="Martin F."/>
        </authorList>
    </citation>
    <scope>NUCLEOTIDE SEQUENCE</scope>
    <source>
        <strain evidence="1">JB14</strain>
    </source>
</reference>
<evidence type="ECO:0000313" key="2">
    <source>
        <dbReference type="Proteomes" id="UP000799118"/>
    </source>
</evidence>
<dbReference type="Proteomes" id="UP000799118">
    <property type="component" value="Unassembled WGS sequence"/>
</dbReference>
<dbReference type="AlphaFoldDB" id="A0A6A4GE45"/>
<dbReference type="EMBL" id="ML770379">
    <property type="protein sequence ID" value="KAE9383643.1"/>
    <property type="molecule type" value="Genomic_DNA"/>
</dbReference>
<dbReference type="OrthoDB" id="5600306at2759"/>
<organism evidence="1 2">
    <name type="scientific">Gymnopus androsaceus JB14</name>
    <dbReference type="NCBI Taxonomy" id="1447944"/>
    <lineage>
        <taxon>Eukaryota</taxon>
        <taxon>Fungi</taxon>
        <taxon>Dikarya</taxon>
        <taxon>Basidiomycota</taxon>
        <taxon>Agaricomycotina</taxon>
        <taxon>Agaricomycetes</taxon>
        <taxon>Agaricomycetidae</taxon>
        <taxon>Agaricales</taxon>
        <taxon>Marasmiineae</taxon>
        <taxon>Omphalotaceae</taxon>
        <taxon>Gymnopus</taxon>
    </lineage>
</organism>
<evidence type="ECO:0008006" key="3">
    <source>
        <dbReference type="Google" id="ProtNLM"/>
    </source>
</evidence>
<protein>
    <recommendedName>
        <fullName evidence="3">CCHC-type domain-containing protein</fullName>
    </recommendedName>
</protein>
<accession>A0A6A4GE45</accession>
<keyword evidence="2" id="KW-1185">Reference proteome</keyword>
<gene>
    <name evidence="1" type="ORF">BT96DRAFT_951152</name>
</gene>
<name>A0A6A4GE45_9AGAR</name>